<gene>
    <name evidence="1" type="ORF">GO621_04860</name>
</gene>
<accession>A0A7K1SUC7</accession>
<protein>
    <submittedName>
        <fullName evidence="1">Uncharacterized protein</fullName>
    </submittedName>
</protein>
<dbReference type="Proteomes" id="UP000462014">
    <property type="component" value="Unassembled WGS sequence"/>
</dbReference>
<comment type="caution">
    <text evidence="1">The sequence shown here is derived from an EMBL/GenBank/DDBJ whole genome shotgun (WGS) entry which is preliminary data.</text>
</comment>
<organism evidence="1 2">
    <name type="scientific">Mucilaginibacter arboris</name>
    <dbReference type="NCBI Taxonomy" id="2682090"/>
    <lineage>
        <taxon>Bacteria</taxon>
        <taxon>Pseudomonadati</taxon>
        <taxon>Bacteroidota</taxon>
        <taxon>Sphingobacteriia</taxon>
        <taxon>Sphingobacteriales</taxon>
        <taxon>Sphingobacteriaceae</taxon>
        <taxon>Mucilaginibacter</taxon>
    </lineage>
</organism>
<sequence length="108" mass="12672">MLLLSHIFVIQRLAINNSAEKLIKFEIMITFTINTEDKKAEKALKAILKALKLDYEIHDKKEAKTQTRPLNKKEKQIFKSLKGSLIDIKRWEKGEIEFKNAKDFLNEL</sequence>
<dbReference type="RefSeq" id="WP_157564737.1">
    <property type="nucleotide sequence ID" value="NZ_WPIK01000004.1"/>
</dbReference>
<dbReference type="EMBL" id="WPIK01000004">
    <property type="protein sequence ID" value="MVN20863.1"/>
    <property type="molecule type" value="Genomic_DNA"/>
</dbReference>
<evidence type="ECO:0000313" key="2">
    <source>
        <dbReference type="Proteomes" id="UP000462014"/>
    </source>
</evidence>
<keyword evidence="2" id="KW-1185">Reference proteome</keyword>
<reference evidence="1 2" key="1">
    <citation type="submission" date="2019-12" db="EMBL/GenBank/DDBJ databases">
        <title>Mucilaginibacter sp. HMF7410 genome sequencing and assembly.</title>
        <authorList>
            <person name="Kang H."/>
            <person name="Cha I."/>
            <person name="Kim H."/>
            <person name="Joh K."/>
        </authorList>
    </citation>
    <scope>NUCLEOTIDE SEQUENCE [LARGE SCALE GENOMIC DNA]</scope>
    <source>
        <strain evidence="1 2">HMF7410</strain>
    </source>
</reference>
<dbReference type="AlphaFoldDB" id="A0A7K1SUC7"/>
<name>A0A7K1SUC7_9SPHI</name>
<proteinExistence type="predicted"/>
<evidence type="ECO:0000313" key="1">
    <source>
        <dbReference type="EMBL" id="MVN20863.1"/>
    </source>
</evidence>